<dbReference type="OrthoDB" id="595071at2"/>
<dbReference type="KEGG" id="pph:Ppha_1691"/>
<dbReference type="Proteomes" id="UP000002724">
    <property type="component" value="Chromosome"/>
</dbReference>
<organism evidence="1 2">
    <name type="scientific">Pelodictyon phaeoclathratiforme (strain DSM 5477 / BU-1)</name>
    <dbReference type="NCBI Taxonomy" id="324925"/>
    <lineage>
        <taxon>Bacteria</taxon>
        <taxon>Pseudomonadati</taxon>
        <taxon>Chlorobiota</taxon>
        <taxon>Chlorobiia</taxon>
        <taxon>Chlorobiales</taxon>
        <taxon>Chlorobiaceae</taxon>
        <taxon>Chlorobium/Pelodictyon group</taxon>
        <taxon>Pelodictyon</taxon>
    </lineage>
</organism>
<name>B4SAY1_PELPB</name>
<dbReference type="HOGENOM" id="CLU_2059136_0_0_10"/>
<dbReference type="RefSeq" id="WP_012508414.1">
    <property type="nucleotide sequence ID" value="NC_011060.1"/>
</dbReference>
<evidence type="ECO:0000313" key="1">
    <source>
        <dbReference type="EMBL" id="ACF43927.1"/>
    </source>
</evidence>
<gene>
    <name evidence="1" type="ordered locus">Ppha_1691</name>
</gene>
<evidence type="ECO:0000313" key="2">
    <source>
        <dbReference type="Proteomes" id="UP000002724"/>
    </source>
</evidence>
<dbReference type="AlphaFoldDB" id="B4SAY1"/>
<sequence>MSDIKPYKIVIEWCGEEDFYFSCDSTRSDIEKTGNSPITNEAKTFPFMAQAMGNVLRKLRKEHISFPFFLVALAINHRNLLHEIDQLLHLLHHHLEKEQVPGTFFCHISSSKPKLSSIS</sequence>
<protein>
    <submittedName>
        <fullName evidence="1">Uncharacterized protein</fullName>
    </submittedName>
</protein>
<accession>B4SAY1</accession>
<dbReference type="EMBL" id="CP001110">
    <property type="protein sequence ID" value="ACF43927.1"/>
    <property type="molecule type" value="Genomic_DNA"/>
</dbReference>
<proteinExistence type="predicted"/>
<keyword evidence="2" id="KW-1185">Reference proteome</keyword>
<reference evidence="1 2" key="1">
    <citation type="submission" date="2008-06" db="EMBL/GenBank/DDBJ databases">
        <title>Complete sequence of Pelodictyon phaeoclathratiforme BU-1.</title>
        <authorList>
            <consortium name="US DOE Joint Genome Institute"/>
            <person name="Lucas S."/>
            <person name="Copeland A."/>
            <person name="Lapidus A."/>
            <person name="Glavina del Rio T."/>
            <person name="Dalin E."/>
            <person name="Tice H."/>
            <person name="Bruce D."/>
            <person name="Goodwin L."/>
            <person name="Pitluck S."/>
            <person name="Schmutz J."/>
            <person name="Larimer F."/>
            <person name="Land M."/>
            <person name="Hauser L."/>
            <person name="Kyrpides N."/>
            <person name="Mikhailova N."/>
            <person name="Liu Z."/>
            <person name="Li T."/>
            <person name="Zhao F."/>
            <person name="Overmann J."/>
            <person name="Bryant D.A."/>
            <person name="Richardson P."/>
        </authorList>
    </citation>
    <scope>NUCLEOTIDE SEQUENCE [LARGE SCALE GENOMIC DNA]</scope>
    <source>
        <strain evidence="2">DSM 5477 / BU-1</strain>
    </source>
</reference>
<dbReference type="eggNOG" id="ENOG50343H9">
    <property type="taxonomic scope" value="Bacteria"/>
</dbReference>